<comment type="caution">
    <text evidence="3">The sequence shown here is derived from an EMBL/GenBank/DDBJ whole genome shotgun (WGS) entry which is preliminary data.</text>
</comment>
<dbReference type="EMBL" id="JACEIK010005611">
    <property type="protein sequence ID" value="MCE0481898.1"/>
    <property type="molecule type" value="Genomic_DNA"/>
</dbReference>
<gene>
    <name evidence="3" type="ORF">HAX54_040086</name>
</gene>
<feature type="region of interest" description="Disordered" evidence="1">
    <location>
        <begin position="81"/>
        <end position="119"/>
    </location>
</feature>
<name>A0ABS8VQX3_DATST</name>
<sequence length="119" mass="13273">MKFLMVLRLLTLGRGEGLISVYSAFLGMESWPQSPVGLRITVNMGRGRNSRLPCPCKLPSFYSSPELELSQISLQVDKSKRRKAVTPGLHSTKEKSKMATAFGLGKEKRMEELADEARD</sequence>
<organism evidence="3 4">
    <name type="scientific">Datura stramonium</name>
    <name type="common">Jimsonweed</name>
    <name type="synonym">Common thornapple</name>
    <dbReference type="NCBI Taxonomy" id="4076"/>
    <lineage>
        <taxon>Eukaryota</taxon>
        <taxon>Viridiplantae</taxon>
        <taxon>Streptophyta</taxon>
        <taxon>Embryophyta</taxon>
        <taxon>Tracheophyta</taxon>
        <taxon>Spermatophyta</taxon>
        <taxon>Magnoliopsida</taxon>
        <taxon>eudicotyledons</taxon>
        <taxon>Gunneridae</taxon>
        <taxon>Pentapetalae</taxon>
        <taxon>asterids</taxon>
        <taxon>lamiids</taxon>
        <taxon>Solanales</taxon>
        <taxon>Solanaceae</taxon>
        <taxon>Solanoideae</taxon>
        <taxon>Datureae</taxon>
        <taxon>Datura</taxon>
    </lineage>
</organism>
<feature type="signal peptide" evidence="2">
    <location>
        <begin position="1"/>
        <end position="15"/>
    </location>
</feature>
<keyword evidence="2" id="KW-0732">Signal</keyword>
<evidence type="ECO:0000313" key="3">
    <source>
        <dbReference type="EMBL" id="MCE0481898.1"/>
    </source>
</evidence>
<feature type="compositionally biased region" description="Basic and acidic residues" evidence="1">
    <location>
        <begin position="105"/>
        <end position="119"/>
    </location>
</feature>
<dbReference type="Proteomes" id="UP000823775">
    <property type="component" value="Unassembled WGS sequence"/>
</dbReference>
<keyword evidence="4" id="KW-1185">Reference proteome</keyword>
<reference evidence="3 4" key="1">
    <citation type="journal article" date="2021" name="BMC Genomics">
        <title>Datura genome reveals duplications of psychoactive alkaloid biosynthetic genes and high mutation rate following tissue culture.</title>
        <authorList>
            <person name="Rajewski A."/>
            <person name="Carter-House D."/>
            <person name="Stajich J."/>
            <person name="Litt A."/>
        </authorList>
    </citation>
    <scope>NUCLEOTIDE SEQUENCE [LARGE SCALE GENOMIC DNA]</scope>
    <source>
        <strain evidence="3">AR-01</strain>
    </source>
</reference>
<proteinExistence type="predicted"/>
<protein>
    <submittedName>
        <fullName evidence="3">Uncharacterized protein</fullName>
    </submittedName>
</protein>
<accession>A0ABS8VQX3</accession>
<evidence type="ECO:0000256" key="2">
    <source>
        <dbReference type="SAM" id="SignalP"/>
    </source>
</evidence>
<feature type="chain" id="PRO_5045207511" evidence="2">
    <location>
        <begin position="16"/>
        <end position="119"/>
    </location>
</feature>
<evidence type="ECO:0000313" key="4">
    <source>
        <dbReference type="Proteomes" id="UP000823775"/>
    </source>
</evidence>
<evidence type="ECO:0000256" key="1">
    <source>
        <dbReference type="SAM" id="MobiDB-lite"/>
    </source>
</evidence>